<dbReference type="Gene3D" id="1.20.5.170">
    <property type="match status" value="1"/>
</dbReference>
<keyword evidence="2" id="KW-1185">Reference proteome</keyword>
<dbReference type="OrthoDB" id="965621at2"/>
<dbReference type="EMBL" id="CP025096">
    <property type="protein sequence ID" value="AUD05596.1"/>
    <property type="molecule type" value="Genomic_DNA"/>
</dbReference>
<gene>
    <name evidence="1" type="ORF">CWM47_29390</name>
</gene>
<evidence type="ECO:0000313" key="2">
    <source>
        <dbReference type="Proteomes" id="UP000232883"/>
    </source>
</evidence>
<sequence>MYLEERIEQVERQNATTARAVADLTVDVRAIRRDQTEGFKQVNARLGRLETDVSVLQQDVSILKQDVSVLKQDVSVLKQDVSELKLDVGTIKQTLQLVLAYLQEKLP</sequence>
<dbReference type="AlphaFoldDB" id="A0A2K8Z6T1"/>
<dbReference type="Proteomes" id="UP000232883">
    <property type="component" value="Chromosome"/>
</dbReference>
<proteinExistence type="predicted"/>
<name>A0A2K8Z6T1_9BACT</name>
<organism evidence="1 2">
    <name type="scientific">Spirosoma pollinicola</name>
    <dbReference type="NCBI Taxonomy" id="2057025"/>
    <lineage>
        <taxon>Bacteria</taxon>
        <taxon>Pseudomonadati</taxon>
        <taxon>Bacteroidota</taxon>
        <taxon>Cytophagia</taxon>
        <taxon>Cytophagales</taxon>
        <taxon>Cytophagaceae</taxon>
        <taxon>Spirosoma</taxon>
    </lineage>
</organism>
<evidence type="ECO:0000313" key="1">
    <source>
        <dbReference type="EMBL" id="AUD05596.1"/>
    </source>
</evidence>
<accession>A0A2K8Z6T1</accession>
<protein>
    <submittedName>
        <fullName evidence="1">Uncharacterized protein</fullName>
    </submittedName>
</protein>
<reference evidence="1 2" key="1">
    <citation type="submission" date="2017-11" db="EMBL/GenBank/DDBJ databases">
        <title>Taxonomic description and genome sequences of Spirosoma HA7 sp. nov., isolated from pollen microhabitat of Corylus avellana.</title>
        <authorList>
            <person name="Ambika Manirajan B."/>
            <person name="Suarez C."/>
            <person name="Ratering S."/>
            <person name="Geissler-Plaum R."/>
            <person name="Cardinale M."/>
            <person name="Sylvia S."/>
        </authorList>
    </citation>
    <scope>NUCLEOTIDE SEQUENCE [LARGE SCALE GENOMIC DNA]</scope>
    <source>
        <strain evidence="1 2">HA7</strain>
    </source>
</reference>
<dbReference type="RefSeq" id="WP_100992149.1">
    <property type="nucleotide sequence ID" value="NZ_CP025096.1"/>
</dbReference>
<dbReference type="KEGG" id="spir:CWM47_29390"/>